<organism evidence="2 3">
    <name type="scientific">Cocos nucifera</name>
    <name type="common">Coconut palm</name>
    <dbReference type="NCBI Taxonomy" id="13894"/>
    <lineage>
        <taxon>Eukaryota</taxon>
        <taxon>Viridiplantae</taxon>
        <taxon>Streptophyta</taxon>
        <taxon>Embryophyta</taxon>
        <taxon>Tracheophyta</taxon>
        <taxon>Spermatophyta</taxon>
        <taxon>Magnoliopsida</taxon>
        <taxon>Liliopsida</taxon>
        <taxon>Arecaceae</taxon>
        <taxon>Arecoideae</taxon>
        <taxon>Cocoseae</taxon>
        <taxon>Attaleinae</taxon>
        <taxon>Cocos</taxon>
    </lineage>
</organism>
<evidence type="ECO:0000313" key="3">
    <source>
        <dbReference type="Proteomes" id="UP000797356"/>
    </source>
</evidence>
<dbReference type="Proteomes" id="UP000797356">
    <property type="component" value="Chromosome 2"/>
</dbReference>
<protein>
    <submittedName>
        <fullName evidence="2">Uncharacterized protein</fullName>
    </submittedName>
</protein>
<feature type="compositionally biased region" description="Basic and acidic residues" evidence="1">
    <location>
        <begin position="167"/>
        <end position="176"/>
    </location>
</feature>
<evidence type="ECO:0000313" key="2">
    <source>
        <dbReference type="EMBL" id="KAG1330229.1"/>
    </source>
</evidence>
<accession>A0A8K0MWJ2</accession>
<dbReference type="EMBL" id="CM017873">
    <property type="protein sequence ID" value="KAG1330229.1"/>
    <property type="molecule type" value="Genomic_DNA"/>
</dbReference>
<dbReference type="AlphaFoldDB" id="A0A8K0MWJ2"/>
<reference evidence="2" key="1">
    <citation type="journal article" date="2017" name="Gigascience">
        <title>The genome draft of coconut (Cocos nucifera).</title>
        <authorList>
            <person name="Xiao Y."/>
            <person name="Xu P."/>
            <person name="Fan H."/>
            <person name="Baudouin L."/>
            <person name="Xia W."/>
            <person name="Bocs S."/>
            <person name="Xu J."/>
            <person name="Li Q."/>
            <person name="Guo A."/>
            <person name="Zhou L."/>
            <person name="Li J."/>
            <person name="Wu Y."/>
            <person name="Ma Z."/>
            <person name="Armero A."/>
            <person name="Issali A.E."/>
            <person name="Liu N."/>
            <person name="Peng M."/>
            <person name="Yang Y."/>
        </authorList>
    </citation>
    <scope>NUCLEOTIDE SEQUENCE</scope>
    <source>
        <tissue evidence="2">Spear leaf of Hainan Tall coconut</tissue>
    </source>
</reference>
<name>A0A8K0MWJ2_COCNU</name>
<keyword evidence="3" id="KW-1185">Reference proteome</keyword>
<comment type="caution">
    <text evidence="2">The sequence shown here is derived from an EMBL/GenBank/DDBJ whole genome shotgun (WGS) entry which is preliminary data.</text>
</comment>
<feature type="compositionally biased region" description="Low complexity" evidence="1">
    <location>
        <begin position="153"/>
        <end position="163"/>
    </location>
</feature>
<evidence type="ECO:0000256" key="1">
    <source>
        <dbReference type="SAM" id="MobiDB-lite"/>
    </source>
</evidence>
<proteinExistence type="predicted"/>
<feature type="region of interest" description="Disordered" evidence="1">
    <location>
        <begin position="1"/>
        <end position="22"/>
    </location>
</feature>
<reference evidence="2" key="2">
    <citation type="submission" date="2019-07" db="EMBL/GenBank/DDBJ databases">
        <authorList>
            <person name="Yang Y."/>
            <person name="Bocs S."/>
            <person name="Baudouin L."/>
        </authorList>
    </citation>
    <scope>NUCLEOTIDE SEQUENCE</scope>
    <source>
        <tissue evidence="2">Spear leaf of Hainan Tall coconut</tissue>
    </source>
</reference>
<sequence>MRPRRSWPPPPLPPPLHSSTTCSPRIFPPTLASSPPPLRRYQPRLPLLSRPLYALALLLTRASSLTPLLLCIPKCGDLPCRRFPSVRQYAPPDPRPPRLNHGHHCLCPGGCWRRSHWMQWQWTETRRSCTSFIDPSPLIPLGSQRSRSILAPGTATTSSTATGESDGIERASDYVL</sequence>
<feature type="compositionally biased region" description="Pro residues" evidence="1">
    <location>
        <begin position="1"/>
        <end position="16"/>
    </location>
</feature>
<feature type="region of interest" description="Disordered" evidence="1">
    <location>
        <begin position="149"/>
        <end position="176"/>
    </location>
</feature>
<gene>
    <name evidence="2" type="ORF">COCNU_02G001970</name>
</gene>